<dbReference type="InterPro" id="IPR050742">
    <property type="entry name" value="Helicase_Restrict-Modif_Enz"/>
</dbReference>
<evidence type="ECO:0000256" key="1">
    <source>
        <dbReference type="SAM" id="Phobius"/>
    </source>
</evidence>
<keyword evidence="1" id="KW-0472">Membrane</keyword>
<evidence type="ECO:0000313" key="3">
    <source>
        <dbReference type="EMBL" id="KGE15942.1"/>
    </source>
</evidence>
<dbReference type="GO" id="GO:0003677">
    <property type="term" value="F:DNA binding"/>
    <property type="evidence" value="ECO:0007669"/>
    <property type="project" value="InterPro"/>
</dbReference>
<dbReference type="Pfam" id="PF04851">
    <property type="entry name" value="ResIII"/>
    <property type="match status" value="1"/>
</dbReference>
<dbReference type="EMBL" id="JJMU01000003">
    <property type="protein sequence ID" value="KGE15942.1"/>
    <property type="molecule type" value="Genomic_DNA"/>
</dbReference>
<dbReference type="CDD" id="cd18785">
    <property type="entry name" value="SF2_C"/>
    <property type="match status" value="1"/>
</dbReference>
<dbReference type="Gene3D" id="3.40.50.300">
    <property type="entry name" value="P-loop containing nucleotide triphosphate hydrolases"/>
    <property type="match status" value="2"/>
</dbReference>
<dbReference type="GO" id="GO:0005829">
    <property type="term" value="C:cytosol"/>
    <property type="evidence" value="ECO:0007669"/>
    <property type="project" value="TreeGrafter"/>
</dbReference>
<evidence type="ECO:0000259" key="2">
    <source>
        <dbReference type="PROSITE" id="PS51192"/>
    </source>
</evidence>
<dbReference type="GO" id="GO:0016787">
    <property type="term" value="F:hydrolase activity"/>
    <property type="evidence" value="ECO:0007669"/>
    <property type="project" value="InterPro"/>
</dbReference>
<dbReference type="eggNOG" id="COG1061">
    <property type="taxonomic scope" value="Bacteria"/>
</dbReference>
<dbReference type="PROSITE" id="PS51192">
    <property type="entry name" value="HELICASE_ATP_BIND_1"/>
    <property type="match status" value="1"/>
</dbReference>
<protein>
    <recommendedName>
        <fullName evidence="2">Helicase ATP-binding domain-containing protein</fullName>
    </recommendedName>
</protein>
<dbReference type="PANTHER" id="PTHR47396">
    <property type="entry name" value="TYPE I RESTRICTION ENZYME ECOKI R PROTEIN"/>
    <property type="match status" value="1"/>
</dbReference>
<dbReference type="AlphaFoldDB" id="A0A0B8T374"/>
<keyword evidence="1" id="KW-0812">Transmembrane</keyword>
<reference evidence="3 4" key="2">
    <citation type="journal article" date="2015" name="PLoS ONE">
        <title>Whole-Genome Optical Mapping and Finished Genome Sequence of Sphingobacterium deserti sp. nov., a New Species Isolated from the Western Desert of China.</title>
        <authorList>
            <person name="Teng C."/>
            <person name="Zhou Z."/>
            <person name="Molnar I."/>
            <person name="Li X."/>
            <person name="Tang R."/>
            <person name="Chen M."/>
            <person name="Wang L."/>
            <person name="Su S."/>
            <person name="Zhang W."/>
            <person name="Lin M."/>
        </authorList>
    </citation>
    <scope>NUCLEOTIDE SEQUENCE [LARGE SCALE GENOMIC DNA]</scope>
    <source>
        <strain evidence="4">ACCC05744</strain>
    </source>
</reference>
<dbReference type="InterPro" id="IPR014001">
    <property type="entry name" value="Helicase_ATP-bd"/>
</dbReference>
<dbReference type="Proteomes" id="UP000031802">
    <property type="component" value="Unassembled WGS sequence"/>
</dbReference>
<comment type="caution">
    <text evidence="3">The sequence shown here is derived from an EMBL/GenBank/DDBJ whole genome shotgun (WGS) entry which is preliminary data.</text>
</comment>
<dbReference type="STRING" id="1229276.DI53_0291"/>
<organism evidence="3 4">
    <name type="scientific">Sphingobacterium deserti</name>
    <dbReference type="NCBI Taxonomy" id="1229276"/>
    <lineage>
        <taxon>Bacteria</taxon>
        <taxon>Pseudomonadati</taxon>
        <taxon>Bacteroidota</taxon>
        <taxon>Sphingobacteriia</taxon>
        <taxon>Sphingobacteriales</taxon>
        <taxon>Sphingobacteriaceae</taxon>
        <taxon>Sphingobacterium</taxon>
    </lineage>
</organism>
<evidence type="ECO:0000313" key="4">
    <source>
        <dbReference type="Proteomes" id="UP000031802"/>
    </source>
</evidence>
<dbReference type="InterPro" id="IPR027417">
    <property type="entry name" value="P-loop_NTPase"/>
</dbReference>
<dbReference type="GO" id="GO:0005524">
    <property type="term" value="F:ATP binding"/>
    <property type="evidence" value="ECO:0007669"/>
    <property type="project" value="InterPro"/>
</dbReference>
<keyword evidence="4" id="KW-1185">Reference proteome</keyword>
<dbReference type="InterPro" id="IPR006935">
    <property type="entry name" value="Helicase/UvrB_N"/>
</dbReference>
<feature type="transmembrane region" description="Helical" evidence="1">
    <location>
        <begin position="715"/>
        <end position="735"/>
    </location>
</feature>
<keyword evidence="1" id="KW-1133">Transmembrane helix</keyword>
<dbReference type="OrthoDB" id="9759819at2"/>
<dbReference type="SMART" id="SM00487">
    <property type="entry name" value="DEXDc"/>
    <property type="match status" value="1"/>
</dbReference>
<dbReference type="PATRIC" id="fig|1229276.3.peg.300"/>
<dbReference type="PANTHER" id="PTHR47396:SF1">
    <property type="entry name" value="ATP-DEPENDENT HELICASE IRC3-RELATED"/>
    <property type="match status" value="1"/>
</dbReference>
<dbReference type="RefSeq" id="WP_037494587.1">
    <property type="nucleotide sequence ID" value="NZ_JJMU01000003.1"/>
</dbReference>
<gene>
    <name evidence="3" type="ORF">DI53_0291</name>
</gene>
<feature type="domain" description="Helicase ATP-binding" evidence="2">
    <location>
        <begin position="25"/>
        <end position="201"/>
    </location>
</feature>
<dbReference type="SUPFAM" id="SSF52540">
    <property type="entry name" value="P-loop containing nucleoside triphosphate hydrolases"/>
    <property type="match status" value="2"/>
</dbReference>
<proteinExistence type="predicted"/>
<name>A0A0B8T374_9SPHI</name>
<sequence length="900" mass="102473">MKKFPKDIGFKYPWRAYQQRILDALSIHLEDRHLHVIAPPGSGKTVLGLEVAIRLNKPSLILAPTIAIRNQWIQRLCELFLRTMEVPDWISTNIRKPKFVTVVTYQGLHAACTGQTDPYAEQEAEGIIRRKNGLQEVVEALMEQQVQTLVLDEAHHLKNAWWQSLNKVKTKLDPTVIGLTATPPYDVSVAEWKRYIAINGPVDEEISVPELVQANDLCLHQDYVHVSLPTAQENESLIAFRRKASTLFEEIKEDQELLRAIESHPYWVDPLSHIDAIYNDLPVYSACLIFLSAHGREIGEVHRDIIGEQELDIPALDYIWLQRLLHFYIHSEDDHFIAFEEHRLQLENRLRRTGVLEKRRIDFFNNSTVNIGLSSSIRKIDSVQAIVDFEYRQMGEKLRMVVLADYIRKEYFGNGPTNDLEIRRLGVLSIFEKLRRENQPFKKLGVLTGSIIIIPCVAKEAFVHKASELGIGDIRFTPLPYDANYLRVNLHDRLKHQVVHVVTQIFQEGHIEILIGTKALLGEGWDAPAINALILASYVGSFVLSNQMRGRAIRTQKGNPHKTSNIWHLACLDPTTRHGGADFLTMKRKFKAFVGVSFVEGDGIENGIGRLDLPLHKMDTEQAATINAAMFASAADRSGLEQRWLKALQHGVSMVEELKVPFREKVKYEETKTFYFRKTIRSVAATAAVAAAGYAEILLSNYQRIAKNIHNMRELSWALISIAIGGGILFGRNAYTAYRLYRRYRDISKDIQYIAEALLVALVQANIIHTEASQVSVEAHVDTHGGVYCHLNGGTTFEKSIFIKALQEIVDPIENPRYLITREHSLAGEKKRIDYHAVPEIIGKNHVTVTHFKLQWIKRVGHTQLIFTRSLVGRKLLLQARLKSLSAQFTDPTEQVSKWL</sequence>
<accession>A0A0B8T374</accession>
<reference evidence="4" key="1">
    <citation type="submission" date="2014-04" db="EMBL/GenBank/DDBJ databases">
        <title>Whole-Genome optical mapping and complete genome sequence of Sphingobacterium deserti sp. nov., a new spaces isolated from desert in the west of China.</title>
        <authorList>
            <person name="Teng C."/>
            <person name="Zhou Z."/>
            <person name="Li X."/>
            <person name="Chen M."/>
            <person name="Lin M."/>
            <person name="Wang L."/>
            <person name="Su S."/>
            <person name="Zhang C."/>
            <person name="Zhang W."/>
        </authorList>
    </citation>
    <scope>NUCLEOTIDE SEQUENCE [LARGE SCALE GENOMIC DNA]</scope>
    <source>
        <strain evidence="4">ACCC05744</strain>
    </source>
</reference>